<feature type="transmembrane region" description="Helical" evidence="2">
    <location>
        <begin position="87"/>
        <end position="107"/>
    </location>
</feature>
<evidence type="ECO:0000313" key="3">
    <source>
        <dbReference type="EMBL" id="OQW98336.1"/>
    </source>
</evidence>
<keyword evidence="2" id="KW-0472">Membrane</keyword>
<accession>A0A1Y1Q7C0</accession>
<evidence type="ECO:0000256" key="1">
    <source>
        <dbReference type="SAM" id="MobiDB-lite"/>
    </source>
</evidence>
<name>A0A1Y1Q7C0_9GAMM</name>
<feature type="compositionally biased region" description="Polar residues" evidence="1">
    <location>
        <begin position="189"/>
        <end position="201"/>
    </location>
</feature>
<dbReference type="AlphaFoldDB" id="A0A1Y1Q7C0"/>
<gene>
    <name evidence="3" type="ORF">BWK73_52670</name>
</gene>
<reference evidence="3 4" key="1">
    <citation type="submission" date="2017-01" db="EMBL/GenBank/DDBJ databases">
        <title>Novel large sulfur bacteria in the metagenomes of groundwater-fed chemosynthetic microbial mats in the Lake Huron basin.</title>
        <authorList>
            <person name="Sharrar A.M."/>
            <person name="Flood B.E."/>
            <person name="Bailey J.V."/>
            <person name="Jones D.S."/>
            <person name="Biddanda B."/>
            <person name="Ruberg S.A."/>
            <person name="Marcus D.N."/>
            <person name="Dick G.J."/>
        </authorList>
    </citation>
    <scope>NUCLEOTIDE SEQUENCE [LARGE SCALE GENOMIC DNA]</scope>
    <source>
        <strain evidence="3">A8</strain>
    </source>
</reference>
<evidence type="ECO:0000256" key="2">
    <source>
        <dbReference type="SAM" id="Phobius"/>
    </source>
</evidence>
<feature type="transmembrane region" description="Helical" evidence="2">
    <location>
        <begin position="29"/>
        <end position="49"/>
    </location>
</feature>
<keyword evidence="2" id="KW-0812">Transmembrane</keyword>
<protein>
    <submittedName>
        <fullName evidence="3">Uncharacterized protein</fullName>
    </submittedName>
</protein>
<proteinExistence type="predicted"/>
<dbReference type="EMBL" id="MTEJ01000757">
    <property type="protein sequence ID" value="OQW98336.1"/>
    <property type="molecule type" value="Genomic_DNA"/>
</dbReference>
<comment type="caution">
    <text evidence="3">The sequence shown here is derived from an EMBL/GenBank/DDBJ whole genome shotgun (WGS) entry which is preliminary data.</text>
</comment>
<organism evidence="3 4">
    <name type="scientific">Thiothrix lacustris</name>
    <dbReference type="NCBI Taxonomy" id="525917"/>
    <lineage>
        <taxon>Bacteria</taxon>
        <taxon>Pseudomonadati</taxon>
        <taxon>Pseudomonadota</taxon>
        <taxon>Gammaproteobacteria</taxon>
        <taxon>Thiotrichales</taxon>
        <taxon>Thiotrichaceae</taxon>
        <taxon>Thiothrix</taxon>
    </lineage>
</organism>
<dbReference type="Proteomes" id="UP000192491">
    <property type="component" value="Unassembled WGS sequence"/>
</dbReference>
<evidence type="ECO:0000313" key="4">
    <source>
        <dbReference type="Proteomes" id="UP000192491"/>
    </source>
</evidence>
<sequence length="201" mass="22126">MQLNSIHDHTRLENERAYLQLKPELRQTLYIGAWAITAVMGVGGVTTYYSTNPTALGAVMAFLLFLGFMLTMKSASALLFDAQMGGFIRFLALLCVIAVVIIDVFAFSHDKQTGVMERIESANAVDAGYASKTERIQQLQAELAASHPTTTPSAALPCSKRFRPLRTRRIRSASTRKTPGKTAIGSHWQRGTTKTNCQKTK</sequence>
<feature type="region of interest" description="Disordered" evidence="1">
    <location>
        <begin position="171"/>
        <end position="201"/>
    </location>
</feature>
<keyword evidence="2" id="KW-1133">Transmembrane helix</keyword>
<feature type="transmembrane region" description="Helical" evidence="2">
    <location>
        <begin position="55"/>
        <end position="80"/>
    </location>
</feature>